<dbReference type="AlphaFoldDB" id="A0A7X5ZJI0"/>
<evidence type="ECO:0000313" key="2">
    <source>
        <dbReference type="Proteomes" id="UP000490980"/>
    </source>
</evidence>
<keyword evidence="2" id="KW-1185">Reference proteome</keyword>
<accession>A0A7X5ZJI0</accession>
<protein>
    <submittedName>
        <fullName evidence="1">Uncharacterized protein</fullName>
    </submittedName>
</protein>
<sequence>MTKRLAVWICFIVVMLGSACVRHWPSAQPPSVLVEAVPTAGPPEEKGDDVARHLQDRYNESRQDCGGKTSPAFVCSGILLRSTTWGSGYHSWMPNPATASWGVTFSWLRQDANFDDSGATANGFIVYPRSYADPRGFEKLYVRCGYPQDAKSTGPDRCYVKWAICQDMVPPITTSVAWMKVFTKDTDQCAFGVDRNRQDTAAIWMQIVGVRHGRQVNKRDEIIVDSWDTISDEKWMPIEAFFYRTNPDPGMPNALQSAQKDQEEFKKVTKRWVPVIRWTPSANVIGGAKFEYRVADQKVLPGPETGADVARHLQSRYADPAKQCGSATAPAFVCAGILLRSTNYSAGYHSWLPNPGSAPWGVSASWLRLDSDFVGNYPSGNGFIIYPAKYIDSSVYDSIEVRCGYPRDAGTGGPDRCRTICQKLPNPITTAAQHQAAYGGGPGCPFGVEKGTANSADAWMQVAIIRKNVGLEGSAYYNEIILAAWSQTIGARMPVEAFFYRSNTPASLASARLDQQDFKNTTGRWVPIIKWTVSAAGAPGTASFSFDPNDQAIQQ</sequence>
<comment type="caution">
    <text evidence="1">The sequence shown here is derived from an EMBL/GenBank/DDBJ whole genome shotgun (WGS) entry which is preliminary data.</text>
</comment>
<dbReference type="EMBL" id="JAARLZ010000008">
    <property type="protein sequence ID" value="NII07834.1"/>
    <property type="molecule type" value="Genomic_DNA"/>
</dbReference>
<dbReference type="PROSITE" id="PS51257">
    <property type="entry name" value="PROKAR_LIPOPROTEIN"/>
    <property type="match status" value="1"/>
</dbReference>
<dbReference type="RefSeq" id="WP_166950019.1">
    <property type="nucleotide sequence ID" value="NZ_JAARLZ010000008.1"/>
</dbReference>
<dbReference type="Proteomes" id="UP000490980">
    <property type="component" value="Unassembled WGS sequence"/>
</dbReference>
<gene>
    <name evidence="1" type="ORF">HBF25_15730</name>
</gene>
<organism evidence="1 2">
    <name type="scientific">Luteibacter anthropi</name>
    <dbReference type="NCBI Taxonomy" id="564369"/>
    <lineage>
        <taxon>Bacteria</taxon>
        <taxon>Pseudomonadati</taxon>
        <taxon>Pseudomonadota</taxon>
        <taxon>Gammaproteobacteria</taxon>
        <taxon>Lysobacterales</taxon>
        <taxon>Rhodanobacteraceae</taxon>
        <taxon>Luteibacter</taxon>
    </lineage>
</organism>
<proteinExistence type="predicted"/>
<name>A0A7X5ZJI0_9GAMM</name>
<reference evidence="1 2" key="1">
    <citation type="submission" date="2020-03" db="EMBL/GenBank/DDBJ databases">
        <authorList>
            <person name="Lai Q."/>
        </authorList>
    </citation>
    <scope>NUCLEOTIDE SEQUENCE [LARGE SCALE GENOMIC DNA]</scope>
    <source>
        <strain evidence="1 2">CCUG 25036</strain>
    </source>
</reference>
<evidence type="ECO:0000313" key="1">
    <source>
        <dbReference type="EMBL" id="NII07834.1"/>
    </source>
</evidence>